<dbReference type="Proteomes" id="UP000280696">
    <property type="component" value="Unassembled WGS sequence"/>
</dbReference>
<comment type="caution">
    <text evidence="5">The sequence shown here is derived from an EMBL/GenBank/DDBJ whole genome shotgun (WGS) entry which is preliminary data.</text>
</comment>
<dbReference type="GO" id="GO:0005524">
    <property type="term" value="F:ATP binding"/>
    <property type="evidence" value="ECO:0007669"/>
    <property type="project" value="UniProtKB-KW"/>
</dbReference>
<evidence type="ECO:0000313" key="6">
    <source>
        <dbReference type="Proteomes" id="UP000280696"/>
    </source>
</evidence>
<dbReference type="PROSITE" id="PS50893">
    <property type="entry name" value="ABC_TRANSPORTER_2"/>
    <property type="match status" value="1"/>
</dbReference>
<dbReference type="Pfam" id="PF00005">
    <property type="entry name" value="ABC_tran"/>
    <property type="match status" value="1"/>
</dbReference>
<dbReference type="AlphaFoldDB" id="A0A3A9ADL3"/>
<keyword evidence="2" id="KW-0547">Nucleotide-binding</keyword>
<protein>
    <submittedName>
        <fullName evidence="5">ABC transporter ATP-binding protein</fullName>
    </submittedName>
</protein>
<keyword evidence="1" id="KW-0813">Transport</keyword>
<evidence type="ECO:0000256" key="3">
    <source>
        <dbReference type="ARBA" id="ARBA00022840"/>
    </source>
</evidence>
<dbReference type="EMBL" id="RAYQ01000021">
    <property type="protein sequence ID" value="RKI89549.1"/>
    <property type="molecule type" value="Genomic_DNA"/>
</dbReference>
<dbReference type="PANTHER" id="PTHR42711:SF18">
    <property type="entry name" value="ABC TRANSPORTER, ATP-BINDING PROTEIN"/>
    <property type="match status" value="1"/>
</dbReference>
<dbReference type="GO" id="GO:0016887">
    <property type="term" value="F:ATP hydrolysis activity"/>
    <property type="evidence" value="ECO:0007669"/>
    <property type="project" value="InterPro"/>
</dbReference>
<dbReference type="InterPro" id="IPR017871">
    <property type="entry name" value="ABC_transporter-like_CS"/>
</dbReference>
<evidence type="ECO:0000259" key="4">
    <source>
        <dbReference type="PROSITE" id="PS50893"/>
    </source>
</evidence>
<dbReference type="InterPro" id="IPR027417">
    <property type="entry name" value="P-loop_NTPase"/>
</dbReference>
<reference evidence="5 6" key="1">
    <citation type="submission" date="2018-09" db="EMBL/GenBank/DDBJ databases">
        <title>Murine metabolic-syndrome-specific gut microbial biobank.</title>
        <authorList>
            <person name="Liu C."/>
        </authorList>
    </citation>
    <scope>NUCLEOTIDE SEQUENCE [LARGE SCALE GENOMIC DNA]</scope>
    <source>
        <strain evidence="5 6">0.1xD8-82</strain>
    </source>
</reference>
<dbReference type="SMART" id="SM00382">
    <property type="entry name" value="AAA"/>
    <property type="match status" value="1"/>
</dbReference>
<dbReference type="PANTHER" id="PTHR42711">
    <property type="entry name" value="ABC TRANSPORTER ATP-BINDING PROTEIN"/>
    <property type="match status" value="1"/>
</dbReference>
<keyword evidence="3 5" id="KW-0067">ATP-binding</keyword>
<dbReference type="InterPro" id="IPR003439">
    <property type="entry name" value="ABC_transporter-like_ATP-bd"/>
</dbReference>
<dbReference type="PROSITE" id="PS00211">
    <property type="entry name" value="ABC_TRANSPORTER_1"/>
    <property type="match status" value="1"/>
</dbReference>
<gene>
    <name evidence="5" type="ORF">D7V94_17395</name>
</gene>
<evidence type="ECO:0000313" key="5">
    <source>
        <dbReference type="EMBL" id="RKI89549.1"/>
    </source>
</evidence>
<dbReference type="OrthoDB" id="9804819at2"/>
<proteinExistence type="predicted"/>
<dbReference type="RefSeq" id="WP_120471585.1">
    <property type="nucleotide sequence ID" value="NZ_RAYQ01000021.1"/>
</dbReference>
<evidence type="ECO:0000256" key="1">
    <source>
        <dbReference type="ARBA" id="ARBA00022448"/>
    </source>
</evidence>
<dbReference type="InterPro" id="IPR050763">
    <property type="entry name" value="ABC_transporter_ATP-binding"/>
</dbReference>
<sequence>MIEVKDLTFSYGKDKQVLHGLNFTVGDGEIFGFLGPNGSGKSTTQKILTGILKGHGGCATLFGQDISRVHTQDFFQRIGVLFEFPYLYANLSAIDNLKYFSSFYPAKRLRDIGEILEKLEFKMDFSKKPVSSYSKGMRQRVSMARSLINNPELLFLDEPTSGLDPSGAVLFRRIIEEERKKGTTVFLTTHNMLDADLLCDRVAFITNGTIAALDTPKRLKEQNSSHLVLIEYLYQGIRKEKEIETANLEGGIPFPHDEIISIHSREPSLEDMFIQYTGRGLC</sequence>
<keyword evidence="6" id="KW-1185">Reference proteome</keyword>
<name>A0A3A9ADL3_9FIRM</name>
<dbReference type="InterPro" id="IPR003593">
    <property type="entry name" value="AAA+_ATPase"/>
</dbReference>
<dbReference type="SUPFAM" id="SSF52540">
    <property type="entry name" value="P-loop containing nucleoside triphosphate hydrolases"/>
    <property type="match status" value="1"/>
</dbReference>
<evidence type="ECO:0000256" key="2">
    <source>
        <dbReference type="ARBA" id="ARBA00022741"/>
    </source>
</evidence>
<dbReference type="Gene3D" id="3.40.50.300">
    <property type="entry name" value="P-loop containing nucleotide triphosphate hydrolases"/>
    <property type="match status" value="1"/>
</dbReference>
<dbReference type="CDD" id="cd03230">
    <property type="entry name" value="ABC_DR_subfamily_A"/>
    <property type="match status" value="1"/>
</dbReference>
<organism evidence="5 6">
    <name type="scientific">Parablautia intestinalis</name>
    <dbReference type="NCBI Taxonomy" id="2320100"/>
    <lineage>
        <taxon>Bacteria</taxon>
        <taxon>Bacillati</taxon>
        <taxon>Bacillota</taxon>
        <taxon>Clostridia</taxon>
        <taxon>Lachnospirales</taxon>
        <taxon>Lachnospiraceae</taxon>
        <taxon>Parablautia</taxon>
    </lineage>
</organism>
<feature type="domain" description="ABC transporter" evidence="4">
    <location>
        <begin position="2"/>
        <end position="232"/>
    </location>
</feature>
<accession>A0A3A9ADL3</accession>